<dbReference type="Proteomes" id="UP000317951">
    <property type="component" value="Unassembled WGS sequence"/>
</dbReference>
<keyword evidence="6" id="KW-1185">Reference proteome</keyword>
<dbReference type="PANTHER" id="PTHR38041">
    <property type="entry name" value="CHORISMATE MUTASE"/>
    <property type="match status" value="1"/>
</dbReference>
<dbReference type="PROSITE" id="PS51168">
    <property type="entry name" value="CHORISMATE_MUT_2"/>
    <property type="match status" value="1"/>
</dbReference>
<dbReference type="InterPro" id="IPR051331">
    <property type="entry name" value="Chorismate_mutase-related"/>
</dbReference>
<dbReference type="Pfam" id="PF01817">
    <property type="entry name" value="CM_2"/>
    <property type="match status" value="1"/>
</dbReference>
<dbReference type="OrthoDB" id="9802281at2"/>
<dbReference type="InterPro" id="IPR002701">
    <property type="entry name" value="CM_II_prokaryot"/>
</dbReference>
<dbReference type="InterPro" id="IPR036979">
    <property type="entry name" value="CM_dom_sf"/>
</dbReference>
<dbReference type="AlphaFoldDB" id="A0A5C5QR10"/>
<dbReference type="Gene3D" id="1.20.59.10">
    <property type="entry name" value="Chorismate mutase"/>
    <property type="match status" value="1"/>
</dbReference>
<feature type="domain" description="Chorismate mutase" evidence="3">
    <location>
        <begin position="1"/>
        <end position="91"/>
    </location>
</feature>
<dbReference type="PANTHER" id="PTHR38041:SF1">
    <property type="entry name" value="CHORISMATE MUTASE"/>
    <property type="match status" value="1"/>
</dbReference>
<reference evidence="5 7" key="2">
    <citation type="submission" date="2019-06" db="EMBL/GenBank/DDBJ databases">
        <title>Pseudomonas bimorpha sp. nov. isolated from bovine raw milk and skim milk concentrate.</title>
        <authorList>
            <person name="Hofmann K."/>
            <person name="Huptas C."/>
            <person name="Doll E."/>
            <person name="Scherer S."/>
            <person name="Wenning M."/>
        </authorList>
    </citation>
    <scope>NUCLEOTIDE SEQUENCE [LARGE SCALE GENOMIC DNA]</scope>
    <source>
        <strain evidence="5 7">DSM 17835</strain>
    </source>
</reference>
<gene>
    <name evidence="5" type="ORF">FIV36_01720</name>
    <name evidence="4" type="ORF">SAMN05216591_1457</name>
</gene>
<proteinExistence type="predicted"/>
<evidence type="ECO:0000259" key="3">
    <source>
        <dbReference type="PROSITE" id="PS51168"/>
    </source>
</evidence>
<dbReference type="GO" id="GO:0004106">
    <property type="term" value="F:chorismate mutase activity"/>
    <property type="evidence" value="ECO:0007669"/>
    <property type="project" value="UniProtKB-EC"/>
</dbReference>
<evidence type="ECO:0000256" key="2">
    <source>
        <dbReference type="ARBA" id="ARBA00023235"/>
    </source>
</evidence>
<dbReference type="EMBL" id="VFET01000001">
    <property type="protein sequence ID" value="TWS07486.1"/>
    <property type="molecule type" value="Genomic_DNA"/>
</dbReference>
<name>A0A5C5QR10_9PSED</name>
<evidence type="ECO:0000256" key="1">
    <source>
        <dbReference type="ARBA" id="ARBA00012404"/>
    </source>
</evidence>
<reference evidence="4 6" key="1">
    <citation type="submission" date="2016-10" db="EMBL/GenBank/DDBJ databases">
        <authorList>
            <person name="Varghese N."/>
            <person name="Submissions S."/>
        </authorList>
    </citation>
    <scope>NUCLEOTIDE SEQUENCE [LARGE SCALE GENOMIC DNA]</scope>
    <source>
        <strain evidence="4 6">DSM 17835</strain>
    </source>
</reference>
<dbReference type="GO" id="GO:0046417">
    <property type="term" value="P:chorismate metabolic process"/>
    <property type="evidence" value="ECO:0007669"/>
    <property type="project" value="InterPro"/>
</dbReference>
<dbReference type="SMART" id="SM00830">
    <property type="entry name" value="CM_2"/>
    <property type="match status" value="1"/>
</dbReference>
<sequence>MNGDELGQLRTEIDSLDEELIKILALRFIATSKVGIIKAAKSLEAVDPSREAIQAQRYSVLAAQYGVSIELIQKVFRTVIDEVVANHQAIRESTLK</sequence>
<dbReference type="EC" id="5.4.99.5" evidence="1"/>
<evidence type="ECO:0000313" key="5">
    <source>
        <dbReference type="EMBL" id="TWS07486.1"/>
    </source>
</evidence>
<dbReference type="RefSeq" id="WP_010563008.1">
    <property type="nucleotide sequence ID" value="NZ_CP091043.1"/>
</dbReference>
<accession>A0A5C5QR10</accession>
<evidence type="ECO:0000313" key="7">
    <source>
        <dbReference type="Proteomes" id="UP000317951"/>
    </source>
</evidence>
<organism evidence="5 7">
    <name type="scientific">Pseudomonas extremaustralis</name>
    <dbReference type="NCBI Taxonomy" id="359110"/>
    <lineage>
        <taxon>Bacteria</taxon>
        <taxon>Pseudomonadati</taxon>
        <taxon>Pseudomonadota</taxon>
        <taxon>Gammaproteobacteria</taxon>
        <taxon>Pseudomonadales</taxon>
        <taxon>Pseudomonadaceae</taxon>
        <taxon>Pseudomonas</taxon>
    </lineage>
</organism>
<dbReference type="EMBL" id="LT629689">
    <property type="protein sequence ID" value="SDE94015.1"/>
    <property type="molecule type" value="Genomic_DNA"/>
</dbReference>
<dbReference type="GeneID" id="78552955"/>
<protein>
    <recommendedName>
        <fullName evidence="1">chorismate mutase</fullName>
        <ecNumber evidence="1">5.4.99.5</ecNumber>
    </recommendedName>
</protein>
<dbReference type="SUPFAM" id="SSF48600">
    <property type="entry name" value="Chorismate mutase II"/>
    <property type="match status" value="1"/>
</dbReference>
<keyword evidence="2" id="KW-0413">Isomerase</keyword>
<dbReference type="GO" id="GO:0009697">
    <property type="term" value="P:salicylic acid biosynthetic process"/>
    <property type="evidence" value="ECO:0007669"/>
    <property type="project" value="TreeGrafter"/>
</dbReference>
<dbReference type="InterPro" id="IPR036263">
    <property type="entry name" value="Chorismate_II_sf"/>
</dbReference>
<evidence type="ECO:0000313" key="4">
    <source>
        <dbReference type="EMBL" id="SDE94015.1"/>
    </source>
</evidence>
<evidence type="ECO:0000313" key="6">
    <source>
        <dbReference type="Proteomes" id="UP000182858"/>
    </source>
</evidence>
<dbReference type="Proteomes" id="UP000182858">
    <property type="component" value="Chromosome I"/>
</dbReference>